<accession>A0A212M1X6</accession>
<name>A0A212M1X6_9FIRM</name>
<sequence>MNTQDFHKIIMATLYQYSEAIVRRVQGRYNYINIPGNADINFTTVIALDKIISKINANGMKAQILEYGKGSLMDKDNPYLSEYMQSDMWNPDRREQYITGRPRAWYKNADGQIVYSDGRARGRLLERIGRSEFMPQEAMHIIENEIDAILPEIEEAIANTVVKAIADMVTKDMKSIRIYI</sequence>
<gene>
    <name evidence="1" type="ORF">KL86SPO_70598</name>
</gene>
<dbReference type="EMBL" id="FMJE01000007">
    <property type="protein sequence ID" value="SCM83740.1"/>
    <property type="molecule type" value="Genomic_DNA"/>
</dbReference>
<reference evidence="1" key="1">
    <citation type="submission" date="2016-08" db="EMBL/GenBank/DDBJ databases">
        <authorList>
            <person name="Seilhamer J.J."/>
        </authorList>
    </citation>
    <scope>NUCLEOTIDE SEQUENCE</scope>
    <source>
        <strain evidence="1">86</strain>
    </source>
</reference>
<organism evidence="1">
    <name type="scientific">uncultured Sporomusa sp</name>
    <dbReference type="NCBI Taxonomy" id="307249"/>
    <lineage>
        <taxon>Bacteria</taxon>
        <taxon>Bacillati</taxon>
        <taxon>Bacillota</taxon>
        <taxon>Negativicutes</taxon>
        <taxon>Selenomonadales</taxon>
        <taxon>Sporomusaceae</taxon>
        <taxon>Sporomusa</taxon>
        <taxon>environmental samples</taxon>
    </lineage>
</organism>
<dbReference type="AlphaFoldDB" id="A0A212M1X6"/>
<evidence type="ECO:0000313" key="1">
    <source>
        <dbReference type="EMBL" id="SCM83740.1"/>
    </source>
</evidence>
<dbReference type="RefSeq" id="WP_288186090.1">
    <property type="nucleotide sequence ID" value="NZ_LT608335.1"/>
</dbReference>
<proteinExistence type="predicted"/>
<protein>
    <submittedName>
        <fullName evidence="1">Uncharacterized protein</fullName>
    </submittedName>
</protein>